<feature type="binding site" evidence="7">
    <location>
        <position position="334"/>
    </location>
    <ligand>
        <name>Fe(3+)</name>
        <dbReference type="ChEBI" id="CHEBI:29034"/>
    </ligand>
</feature>
<dbReference type="GO" id="GO:0050480">
    <property type="term" value="F:imidazolonepropionase activity"/>
    <property type="evidence" value="ECO:0007669"/>
    <property type="project" value="UniProtKB-UniRule"/>
</dbReference>
<gene>
    <name evidence="7" type="primary">hutI</name>
    <name evidence="9" type="ORF">IAC08_02165</name>
</gene>
<dbReference type="GO" id="GO:0005506">
    <property type="term" value="F:iron ion binding"/>
    <property type="evidence" value="ECO:0007669"/>
    <property type="project" value="UniProtKB-UniRule"/>
</dbReference>
<feature type="binding site" evidence="7">
    <location>
        <position position="91"/>
    </location>
    <ligand>
        <name>Fe(3+)</name>
        <dbReference type="ChEBI" id="CHEBI:29034"/>
    </ligand>
</feature>
<dbReference type="PANTHER" id="PTHR42752:SF1">
    <property type="entry name" value="IMIDAZOLONEPROPIONASE-RELATED"/>
    <property type="match status" value="1"/>
</dbReference>
<dbReference type="InterPro" id="IPR006680">
    <property type="entry name" value="Amidohydro-rel"/>
</dbReference>
<organism evidence="9 10">
    <name type="scientific">Candidatus Cryptobacteroides intestinigallinarum</name>
    <dbReference type="NCBI Taxonomy" id="2840767"/>
    <lineage>
        <taxon>Bacteria</taxon>
        <taxon>Pseudomonadati</taxon>
        <taxon>Bacteroidota</taxon>
        <taxon>Bacteroidia</taxon>
        <taxon>Bacteroidales</taxon>
        <taxon>Candidatus Cryptobacteroides</taxon>
    </lineage>
</organism>
<dbReference type="Proteomes" id="UP000823617">
    <property type="component" value="Unassembled WGS sequence"/>
</dbReference>
<evidence type="ECO:0000313" key="9">
    <source>
        <dbReference type="EMBL" id="MBO8455193.1"/>
    </source>
</evidence>
<sequence>MRTLIKNIGEIFGILPEGVVKKEGQEMSVVTSLKDAYIIINDGMIESFGPASDLCLGQSGTSGTSGKTAAEEVIDAAGGYVLPCFCDSHTHIVYAGCRDGEFRDKIDGLSYEEIASRGGGILNSADLLHETSEDELYRQSAARAEEVMKMGTGSLEIKSGYGLSTEDELKMLRVIRRIKENFPMEIRSTFLGAHAVSRAYKGRQGDYVRMVCRDMLPRVAEEGLADFVDVFCDKGFFSPQETSMILEAAARYGIPAKIHANELAVSGGVQAGVTHDALSVDHLEQTTDAEIQELQAHRRTMPTMLPGASFFSNLPYGRAKDYIRAGLGLALASDYNPGSSPSGNMRFVMALGCIKMRLTPEEAFNACTINSSYAMGTGSISGSITPGKRADLIITRQIPSLAFIPYCHQTPFISGILLKGKQISL</sequence>
<feature type="binding site" evidence="7">
    <location>
        <position position="259"/>
    </location>
    <ligand>
        <name>Fe(3+)</name>
        <dbReference type="ChEBI" id="CHEBI:29034"/>
    </ligand>
</feature>
<comment type="similarity">
    <text evidence="7">Belongs to the metallo-dependent hydrolases superfamily. HutI family.</text>
</comment>
<keyword evidence="5 7" id="KW-0862">Zinc</keyword>
<evidence type="ECO:0000256" key="1">
    <source>
        <dbReference type="ARBA" id="ARBA00012864"/>
    </source>
</evidence>
<feature type="binding site" evidence="7">
    <location>
        <position position="194"/>
    </location>
    <ligand>
        <name>4-imidazolone-5-propanoate</name>
        <dbReference type="ChEBI" id="CHEBI:77893"/>
    </ligand>
</feature>
<feature type="binding site" evidence="7">
    <location>
        <position position="89"/>
    </location>
    <ligand>
        <name>Fe(3+)</name>
        <dbReference type="ChEBI" id="CHEBI:29034"/>
    </ligand>
</feature>
<keyword evidence="3 7" id="KW-0378">Hydrolase</keyword>
<evidence type="ECO:0000256" key="4">
    <source>
        <dbReference type="ARBA" id="ARBA00022808"/>
    </source>
</evidence>
<dbReference type="GO" id="GO:0019556">
    <property type="term" value="P:L-histidine catabolic process to glutamate and formamide"/>
    <property type="evidence" value="ECO:0007669"/>
    <property type="project" value="UniProtKB-UniRule"/>
</dbReference>
<feature type="domain" description="Amidohydrolase-related" evidence="8">
    <location>
        <begin position="80"/>
        <end position="401"/>
    </location>
</feature>
<comment type="catalytic activity">
    <reaction evidence="7">
        <text>4-imidazolone-5-propanoate + H2O = N-formimidoyl-L-glutamate</text>
        <dbReference type="Rhea" id="RHEA:23660"/>
        <dbReference type="ChEBI" id="CHEBI:15377"/>
        <dbReference type="ChEBI" id="CHEBI:58928"/>
        <dbReference type="ChEBI" id="CHEBI:77893"/>
        <dbReference type="EC" id="3.5.2.7"/>
    </reaction>
</comment>
<dbReference type="InterPro" id="IPR005920">
    <property type="entry name" value="HutI"/>
</dbReference>
<feature type="binding site" evidence="7">
    <location>
        <position position="334"/>
    </location>
    <ligand>
        <name>Zn(2+)</name>
        <dbReference type="ChEBI" id="CHEBI:29105"/>
    </ligand>
</feature>
<name>A0A9D9MZF0_9BACT</name>
<comment type="subcellular location">
    <subcellularLocation>
        <location evidence="7">Cytoplasm</location>
    </subcellularLocation>
</comment>
<feature type="binding site" evidence="7">
    <location>
        <position position="161"/>
    </location>
    <ligand>
        <name>N-formimidoyl-L-glutamate</name>
        <dbReference type="ChEBI" id="CHEBI:58928"/>
    </ligand>
</feature>
<accession>A0A9D9MZF0</accession>
<dbReference type="HAMAP" id="MF_00372">
    <property type="entry name" value="HutI"/>
    <property type="match status" value="1"/>
</dbReference>
<feature type="binding site" evidence="7">
    <location>
        <position position="89"/>
    </location>
    <ligand>
        <name>Zn(2+)</name>
        <dbReference type="ChEBI" id="CHEBI:29105"/>
    </ligand>
</feature>
<reference evidence="9" key="2">
    <citation type="journal article" date="2021" name="PeerJ">
        <title>Extensive microbial diversity within the chicken gut microbiome revealed by metagenomics and culture.</title>
        <authorList>
            <person name="Gilroy R."/>
            <person name="Ravi A."/>
            <person name="Getino M."/>
            <person name="Pursley I."/>
            <person name="Horton D.L."/>
            <person name="Alikhan N.F."/>
            <person name="Baker D."/>
            <person name="Gharbi K."/>
            <person name="Hall N."/>
            <person name="Watson M."/>
            <person name="Adriaenssens E.M."/>
            <person name="Foster-Nyarko E."/>
            <person name="Jarju S."/>
            <person name="Secka A."/>
            <person name="Antonio M."/>
            <person name="Oren A."/>
            <person name="Chaudhuri R.R."/>
            <person name="La Ragione R."/>
            <person name="Hildebrand F."/>
            <person name="Pallen M.J."/>
        </authorList>
    </citation>
    <scope>NUCLEOTIDE SEQUENCE</scope>
    <source>
        <strain evidence="9">B1-3475</strain>
    </source>
</reference>
<dbReference type="GO" id="GO:0008270">
    <property type="term" value="F:zinc ion binding"/>
    <property type="evidence" value="ECO:0007669"/>
    <property type="project" value="UniProtKB-UniRule"/>
</dbReference>
<dbReference type="PANTHER" id="PTHR42752">
    <property type="entry name" value="IMIDAZOLONEPROPIONASE"/>
    <property type="match status" value="1"/>
</dbReference>
<feature type="binding site" evidence="7">
    <location>
        <position position="339"/>
    </location>
    <ligand>
        <name>4-imidazolone-5-propanoate</name>
        <dbReference type="ChEBI" id="CHEBI:77893"/>
    </ligand>
</feature>
<dbReference type="InterPro" id="IPR032466">
    <property type="entry name" value="Metal_Hydrolase"/>
</dbReference>
<evidence type="ECO:0000256" key="5">
    <source>
        <dbReference type="ARBA" id="ARBA00022833"/>
    </source>
</evidence>
<feature type="binding site" evidence="7">
    <location>
        <position position="98"/>
    </location>
    <ligand>
        <name>4-imidazolone-5-propanoate</name>
        <dbReference type="ChEBI" id="CHEBI:77893"/>
    </ligand>
</feature>
<dbReference type="AlphaFoldDB" id="A0A9D9MZF0"/>
<dbReference type="NCBIfam" id="TIGR01224">
    <property type="entry name" value="hutI"/>
    <property type="match status" value="1"/>
</dbReference>
<dbReference type="Gene3D" id="3.20.20.140">
    <property type="entry name" value="Metal-dependent hydrolases"/>
    <property type="match status" value="1"/>
</dbReference>
<comment type="caution">
    <text evidence="9">The sequence shown here is derived from an EMBL/GenBank/DDBJ whole genome shotgun (WGS) entry which is preliminary data.</text>
</comment>
<dbReference type="EC" id="3.5.2.7" evidence="1 7"/>
<feature type="binding site" evidence="7">
    <location>
        <position position="262"/>
    </location>
    <ligand>
        <name>4-imidazolone-5-propanoate</name>
        <dbReference type="ChEBI" id="CHEBI:77893"/>
    </ligand>
</feature>
<feature type="binding site" evidence="7">
    <location>
        <position position="91"/>
    </location>
    <ligand>
        <name>Zn(2+)</name>
        <dbReference type="ChEBI" id="CHEBI:29105"/>
    </ligand>
</feature>
<comment type="function">
    <text evidence="7">Catalyzes the hydrolytic cleavage of the carbon-nitrogen bond in imidazolone-5-propanoate to yield N-formimidoyl-L-glutamate. It is the third step in the universal histidine degradation pathway.</text>
</comment>
<reference evidence="9" key="1">
    <citation type="submission" date="2020-10" db="EMBL/GenBank/DDBJ databases">
        <authorList>
            <person name="Gilroy R."/>
        </authorList>
    </citation>
    <scope>NUCLEOTIDE SEQUENCE</scope>
    <source>
        <strain evidence="9">B1-3475</strain>
    </source>
</reference>
<dbReference type="SUPFAM" id="SSF51338">
    <property type="entry name" value="Composite domain of metallo-dependent hydrolases"/>
    <property type="match status" value="1"/>
</dbReference>
<comment type="pathway">
    <text evidence="7">Amino-acid degradation; L-histidine degradation into L-glutamate; N-formimidoyl-L-glutamate from L-histidine: step 3/3.</text>
</comment>
<evidence type="ECO:0000256" key="2">
    <source>
        <dbReference type="ARBA" id="ARBA00022723"/>
    </source>
</evidence>
<evidence type="ECO:0000256" key="3">
    <source>
        <dbReference type="ARBA" id="ARBA00022801"/>
    </source>
</evidence>
<keyword evidence="4 7" id="KW-0369">Histidine metabolism</keyword>
<dbReference type="Pfam" id="PF01979">
    <property type="entry name" value="Amidohydro_1"/>
    <property type="match status" value="1"/>
</dbReference>
<keyword evidence="7" id="KW-0963">Cytoplasm</keyword>
<feature type="binding site" evidence="7">
    <location>
        <position position="161"/>
    </location>
    <ligand>
        <name>4-imidazolone-5-propanoate</name>
        <dbReference type="ChEBI" id="CHEBI:77893"/>
    </ligand>
</feature>
<protein>
    <recommendedName>
        <fullName evidence="1 7">Imidazolonepropionase</fullName>
        <ecNumber evidence="1 7">3.5.2.7</ecNumber>
    </recommendedName>
    <alternativeName>
        <fullName evidence="7">Imidazolone-5-propionate hydrolase</fullName>
    </alternativeName>
</protein>
<dbReference type="EMBL" id="JADIMK010000017">
    <property type="protein sequence ID" value="MBO8455193.1"/>
    <property type="molecule type" value="Genomic_DNA"/>
</dbReference>
<keyword evidence="2 7" id="KW-0479">Metal-binding</keyword>
<feature type="binding site" evidence="7">
    <location>
        <position position="336"/>
    </location>
    <ligand>
        <name>N-formimidoyl-L-glutamate</name>
        <dbReference type="ChEBI" id="CHEBI:58928"/>
    </ligand>
</feature>
<dbReference type="InterPro" id="IPR011059">
    <property type="entry name" value="Metal-dep_hydrolase_composite"/>
</dbReference>
<evidence type="ECO:0000256" key="7">
    <source>
        <dbReference type="HAMAP-Rule" id="MF_00372"/>
    </source>
</evidence>
<feature type="binding site" evidence="7">
    <location>
        <position position="259"/>
    </location>
    <ligand>
        <name>Zn(2+)</name>
        <dbReference type="ChEBI" id="CHEBI:29105"/>
    </ligand>
</feature>
<evidence type="ECO:0000313" key="10">
    <source>
        <dbReference type="Proteomes" id="UP000823617"/>
    </source>
</evidence>
<proteinExistence type="inferred from homology"/>
<dbReference type="Gene3D" id="2.30.40.10">
    <property type="entry name" value="Urease, subunit C, domain 1"/>
    <property type="match status" value="1"/>
</dbReference>
<dbReference type="SUPFAM" id="SSF51556">
    <property type="entry name" value="Metallo-dependent hydrolases"/>
    <property type="match status" value="1"/>
</dbReference>
<evidence type="ECO:0000256" key="6">
    <source>
        <dbReference type="ARBA" id="ARBA00023004"/>
    </source>
</evidence>
<keyword evidence="6 7" id="KW-0408">Iron</keyword>
<comment type="cofactor">
    <cofactor evidence="7">
        <name>Zn(2+)</name>
        <dbReference type="ChEBI" id="CHEBI:29105"/>
    </cofactor>
    <cofactor evidence="7">
        <name>Fe(3+)</name>
        <dbReference type="ChEBI" id="CHEBI:29034"/>
    </cofactor>
    <text evidence="7">Binds 1 zinc or iron ion per subunit.</text>
</comment>
<dbReference type="GO" id="GO:0005737">
    <property type="term" value="C:cytoplasm"/>
    <property type="evidence" value="ECO:0007669"/>
    <property type="project" value="UniProtKB-SubCell"/>
</dbReference>
<evidence type="ECO:0000259" key="8">
    <source>
        <dbReference type="Pfam" id="PF01979"/>
    </source>
</evidence>
<feature type="binding site" evidence="7">
    <location>
        <position position="338"/>
    </location>
    <ligand>
        <name>N-formimidoyl-L-glutamate</name>
        <dbReference type="ChEBI" id="CHEBI:58928"/>
    </ligand>
</feature>